<name>A0ABU5N0R3_9BACT</name>
<keyword evidence="4 7" id="KW-0732">Signal</keyword>
<dbReference type="EMBL" id="JARVCO010000012">
    <property type="protein sequence ID" value="MDZ8120035.1"/>
    <property type="molecule type" value="Genomic_DNA"/>
</dbReference>
<dbReference type="Proteomes" id="UP001290861">
    <property type="component" value="Unassembled WGS sequence"/>
</dbReference>
<evidence type="ECO:0000256" key="3">
    <source>
        <dbReference type="ARBA" id="ARBA00022723"/>
    </source>
</evidence>
<feature type="chain" id="PRO_5047102017" evidence="7">
    <location>
        <begin position="24"/>
        <end position="472"/>
    </location>
</feature>
<evidence type="ECO:0000256" key="1">
    <source>
        <dbReference type="ARBA" id="ARBA00001913"/>
    </source>
</evidence>
<evidence type="ECO:0000256" key="2">
    <source>
        <dbReference type="ARBA" id="ARBA00008779"/>
    </source>
</evidence>
<keyword evidence="6" id="KW-0106">Calcium</keyword>
<dbReference type="InterPro" id="IPR017850">
    <property type="entry name" value="Alkaline_phosphatase_core_sf"/>
</dbReference>
<dbReference type="InterPro" id="IPR050738">
    <property type="entry name" value="Sulfatase"/>
</dbReference>
<dbReference type="Gene3D" id="3.30.1120.10">
    <property type="match status" value="1"/>
</dbReference>
<dbReference type="InterPro" id="IPR024607">
    <property type="entry name" value="Sulfatase_CS"/>
</dbReference>
<protein>
    <submittedName>
        <fullName evidence="9">Sulfatase</fullName>
    </submittedName>
</protein>
<evidence type="ECO:0000256" key="4">
    <source>
        <dbReference type="ARBA" id="ARBA00022729"/>
    </source>
</evidence>
<gene>
    <name evidence="9" type="ORF">P9H32_15495</name>
</gene>
<evidence type="ECO:0000313" key="9">
    <source>
        <dbReference type="EMBL" id="MDZ8120035.1"/>
    </source>
</evidence>
<evidence type="ECO:0000259" key="8">
    <source>
        <dbReference type="Pfam" id="PF00884"/>
    </source>
</evidence>
<keyword evidence="10" id="KW-1185">Reference proteome</keyword>
<keyword evidence="5" id="KW-0378">Hydrolase</keyword>
<comment type="cofactor">
    <cofactor evidence="1">
        <name>Ca(2+)</name>
        <dbReference type="ChEBI" id="CHEBI:29108"/>
    </cofactor>
</comment>
<proteinExistence type="inferred from homology"/>
<evidence type="ECO:0000256" key="6">
    <source>
        <dbReference type="ARBA" id="ARBA00022837"/>
    </source>
</evidence>
<reference evidence="9 10" key="1">
    <citation type="journal article" date="2024" name="Appl. Environ. Microbiol.">
        <title>Pontiella agarivorans sp. nov., a novel marine anaerobic bacterium capable of degrading macroalgal polysaccharides and fixing nitrogen.</title>
        <authorList>
            <person name="Liu N."/>
            <person name="Kivenson V."/>
            <person name="Peng X."/>
            <person name="Cui Z."/>
            <person name="Lankiewicz T.S."/>
            <person name="Gosselin K.M."/>
            <person name="English C.J."/>
            <person name="Blair E.M."/>
            <person name="O'Malley M.A."/>
            <person name="Valentine D.L."/>
        </authorList>
    </citation>
    <scope>NUCLEOTIDE SEQUENCE [LARGE SCALE GENOMIC DNA]</scope>
    <source>
        <strain evidence="9 10">NLcol2</strain>
    </source>
</reference>
<dbReference type="Gene3D" id="3.40.720.10">
    <property type="entry name" value="Alkaline Phosphatase, subunit A"/>
    <property type="match status" value="1"/>
</dbReference>
<feature type="domain" description="Sulfatase N-terminal" evidence="8">
    <location>
        <begin position="27"/>
        <end position="349"/>
    </location>
</feature>
<dbReference type="PANTHER" id="PTHR42693">
    <property type="entry name" value="ARYLSULFATASE FAMILY MEMBER"/>
    <property type="match status" value="1"/>
</dbReference>
<evidence type="ECO:0000256" key="5">
    <source>
        <dbReference type="ARBA" id="ARBA00022801"/>
    </source>
</evidence>
<dbReference type="SUPFAM" id="SSF53649">
    <property type="entry name" value="Alkaline phosphatase-like"/>
    <property type="match status" value="1"/>
</dbReference>
<dbReference type="PROSITE" id="PS00149">
    <property type="entry name" value="SULFATASE_2"/>
    <property type="match status" value="1"/>
</dbReference>
<sequence length="472" mass="52672">MRNRLFHSIVLLALAVGIHDASATDQPNVLFFLVDDLGYSDIGCYGNTLHETPNVDRLAREGIRFTDAYAACAVCSPTRASIQTGQYPVRFGITDWIPGARMPNTPVKEVFTERMLPVEAVTVADAFKGHGYRTAFVGKWHLNDKGQKTGFPEEQGYEVNIGGYHKGSPPGGYFAPFKNPKISAKPNDHYLTDRLGDECIELLGQYSKDRNIPFFLMLSFYTVHTPIQPKKELVRYYEKKLAKHPSDPWKNPKYAAMVHSMDENVGRVLEALKSLGLDEDTIVVFFSDNGGVEELTSCYPLSGGKGLYHEGGIRVPLIIRKPGMVEAGAESAAIVSSNDLFPTLLDMAGLPLQPAAHKDGRSLKPIFENKPFEGHAALYWHFPHYHGSGETPCSATRVGDYKFIRHYEDGKRELYNLKDDIGETNNLVNTMPEKAAELEAVLEQWLVEMHAVIPGPDPTYDPSKPFRKVKRK</sequence>
<organism evidence="9 10">
    <name type="scientific">Pontiella agarivorans</name>
    <dbReference type="NCBI Taxonomy" id="3038953"/>
    <lineage>
        <taxon>Bacteria</taxon>
        <taxon>Pseudomonadati</taxon>
        <taxon>Kiritimatiellota</taxon>
        <taxon>Kiritimatiellia</taxon>
        <taxon>Kiritimatiellales</taxon>
        <taxon>Pontiellaceae</taxon>
        <taxon>Pontiella</taxon>
    </lineage>
</organism>
<accession>A0ABU5N0R3</accession>
<evidence type="ECO:0000256" key="7">
    <source>
        <dbReference type="SAM" id="SignalP"/>
    </source>
</evidence>
<dbReference type="Pfam" id="PF00884">
    <property type="entry name" value="Sulfatase"/>
    <property type="match status" value="1"/>
</dbReference>
<dbReference type="InterPro" id="IPR000917">
    <property type="entry name" value="Sulfatase_N"/>
</dbReference>
<feature type="signal peptide" evidence="7">
    <location>
        <begin position="1"/>
        <end position="23"/>
    </location>
</feature>
<dbReference type="PANTHER" id="PTHR42693:SF42">
    <property type="entry name" value="ARYLSULFATASE G"/>
    <property type="match status" value="1"/>
</dbReference>
<comment type="similarity">
    <text evidence="2">Belongs to the sulfatase family.</text>
</comment>
<dbReference type="CDD" id="cd16144">
    <property type="entry name" value="ARS_like"/>
    <property type="match status" value="1"/>
</dbReference>
<evidence type="ECO:0000313" key="10">
    <source>
        <dbReference type="Proteomes" id="UP001290861"/>
    </source>
</evidence>
<keyword evidence="3" id="KW-0479">Metal-binding</keyword>
<dbReference type="RefSeq" id="WP_322609813.1">
    <property type="nucleotide sequence ID" value="NZ_JARVCO010000012.1"/>
</dbReference>
<comment type="caution">
    <text evidence="9">The sequence shown here is derived from an EMBL/GenBank/DDBJ whole genome shotgun (WGS) entry which is preliminary data.</text>
</comment>